<dbReference type="SUPFAM" id="SSF53474">
    <property type="entry name" value="alpha/beta-Hydrolases"/>
    <property type="match status" value="1"/>
</dbReference>
<dbReference type="InterPro" id="IPR002925">
    <property type="entry name" value="Dienelactn_hydro"/>
</dbReference>
<dbReference type="Pfam" id="PF01738">
    <property type="entry name" value="DLH"/>
    <property type="match status" value="1"/>
</dbReference>
<protein>
    <submittedName>
        <fullName evidence="2">Dienelactone hydrolase family</fullName>
    </submittedName>
</protein>
<keyword evidence="3" id="KW-1185">Reference proteome</keyword>
<evidence type="ECO:0000313" key="3">
    <source>
        <dbReference type="Proteomes" id="UP000265663"/>
    </source>
</evidence>
<name>A0A3M7M4I5_9PLEO</name>
<accession>A0A3M7M4I5</accession>
<dbReference type="AlphaFoldDB" id="A0A3M7M4I5"/>
<dbReference type="OrthoDB" id="17560at2759"/>
<organism evidence="2 3">
    <name type="scientific">Pyrenophora seminiperda CCB06</name>
    <dbReference type="NCBI Taxonomy" id="1302712"/>
    <lineage>
        <taxon>Eukaryota</taxon>
        <taxon>Fungi</taxon>
        <taxon>Dikarya</taxon>
        <taxon>Ascomycota</taxon>
        <taxon>Pezizomycotina</taxon>
        <taxon>Dothideomycetes</taxon>
        <taxon>Pleosporomycetidae</taxon>
        <taxon>Pleosporales</taxon>
        <taxon>Pleosporineae</taxon>
        <taxon>Pleosporaceae</taxon>
        <taxon>Pyrenophora</taxon>
    </lineage>
</organism>
<evidence type="ECO:0000313" key="2">
    <source>
        <dbReference type="EMBL" id="RMZ69393.1"/>
    </source>
</evidence>
<keyword evidence="2" id="KW-0378">Hydrolase</keyword>
<dbReference type="InterPro" id="IPR029058">
    <property type="entry name" value="AB_hydrolase_fold"/>
</dbReference>
<reference evidence="2 3" key="1">
    <citation type="journal article" date="2014" name="PLoS ONE">
        <title>De novo Genome Assembly of the Fungal Plant Pathogen Pyrenophora semeniperda.</title>
        <authorList>
            <person name="Soliai M.M."/>
            <person name="Meyer S.E."/>
            <person name="Udall J.A."/>
            <person name="Elzinga D.E."/>
            <person name="Hermansen R.A."/>
            <person name="Bodily P.M."/>
            <person name="Hart A.A."/>
            <person name="Coleman C.E."/>
        </authorList>
    </citation>
    <scope>NUCLEOTIDE SEQUENCE [LARGE SCALE GENOMIC DNA]</scope>
    <source>
        <strain evidence="2 3">CCB06</strain>
        <tissue evidence="2">Mycelium</tissue>
    </source>
</reference>
<feature type="domain" description="Dienelactone hydrolase" evidence="1">
    <location>
        <begin position="159"/>
        <end position="381"/>
    </location>
</feature>
<dbReference type="PANTHER" id="PTHR17630:SF44">
    <property type="entry name" value="PROTEIN AIM2"/>
    <property type="match status" value="1"/>
</dbReference>
<dbReference type="Gene3D" id="3.40.50.1820">
    <property type="entry name" value="alpha/beta hydrolase"/>
    <property type="match status" value="1"/>
</dbReference>
<dbReference type="PANTHER" id="PTHR17630">
    <property type="entry name" value="DIENELACTONE HYDROLASE"/>
    <property type="match status" value="1"/>
</dbReference>
<gene>
    <name evidence="2" type="ORF">GMOD_00006187</name>
</gene>
<dbReference type="GO" id="GO:0016787">
    <property type="term" value="F:hydrolase activity"/>
    <property type="evidence" value="ECO:0007669"/>
    <property type="project" value="UniProtKB-KW"/>
</dbReference>
<evidence type="ECO:0000259" key="1">
    <source>
        <dbReference type="Pfam" id="PF01738"/>
    </source>
</evidence>
<proteinExistence type="predicted"/>
<dbReference type="Proteomes" id="UP000265663">
    <property type="component" value="Unassembled WGS sequence"/>
</dbReference>
<sequence length="396" mass="44901">MCLFKTYETRGRTVVEPPPRRGNFTSHPPAGVMRLPREWRRSESYSDDGHYVEVRFVLGVSRTPKISMFADQLSNRRSQPRVIEYYEEPRRSTTRHRSRSRRRISDVDVRTPRGSYVDERVVRRSVTTMASHPMQRCCVVGAIHTGTPKGEIKYINNIRTYITHPPNATTTTTTTNAILIMTDVLGMDFPNIQLLADQFAQNGYLTLIPDVFNGAEVSYPISPSFNLQTYIANTMPRSDTVDPIYESVIKYLRDEMGVERLGGVGYCFGGKYVCRWLREGGLAAGGLDAGFTAHPSFVEVEEVRGVAGPLSIAAAETDDIFPAEKRRETEDILKGGSVPYQMCLYSHVEHGFGVKGDLSHARARFAKEQAFLQAVYWFDEYVKKDWQEKEKKDGRS</sequence>
<dbReference type="EMBL" id="KE747818">
    <property type="protein sequence ID" value="RMZ69393.1"/>
    <property type="molecule type" value="Genomic_DNA"/>
</dbReference>